<feature type="transmembrane region" description="Helical" evidence="1">
    <location>
        <begin position="79"/>
        <end position="98"/>
    </location>
</feature>
<gene>
    <name evidence="2" type="ORF">SG0102_04920</name>
</gene>
<evidence type="ECO:0000256" key="1">
    <source>
        <dbReference type="SAM" id="Phobius"/>
    </source>
</evidence>
<reference evidence="2 3" key="1">
    <citation type="submission" date="2018-11" db="EMBL/GenBank/DDBJ databases">
        <title>Novel Erysipelotrichaceae bacterium isolated from small intestine of a swine.</title>
        <authorList>
            <person name="Kim J.S."/>
            <person name="Choe H."/>
            <person name="Lee Y.R."/>
            <person name="Kim K.M."/>
            <person name="Park D.S."/>
        </authorList>
    </citation>
    <scope>NUCLEOTIDE SEQUENCE [LARGE SCALE GENOMIC DNA]</scope>
    <source>
        <strain evidence="2 3">SG0102</strain>
    </source>
</reference>
<proteinExistence type="predicted"/>
<keyword evidence="3" id="KW-1185">Reference proteome</keyword>
<sequence>MYNTYKLAFAIGKDYNKKQVRLMYLCFGMIFFMLEMIKQCLLIHVGYNIWYFPFQLCSMPIYLNLFYALTHKIKCIPTWLVDYGLLGGIAALIVHSGFTDTPYLYITIHGYLWHSLMILEALLILYKGDFHFKAYGHAVMLLLLLASIAEVINIMAHPYGDCDMFYISPYHLSSQPIFSHIDQLIGRPLGIIFYLLCMMAAGGILHLLGGLYNAHRRQKLHL</sequence>
<feature type="transmembrane region" description="Helical" evidence="1">
    <location>
        <begin position="104"/>
        <end position="126"/>
    </location>
</feature>
<evidence type="ECO:0000313" key="3">
    <source>
        <dbReference type="Proteomes" id="UP000268059"/>
    </source>
</evidence>
<accession>A0A3G9JMW6</accession>
<feature type="transmembrane region" description="Helical" evidence="1">
    <location>
        <begin position="138"/>
        <end position="156"/>
    </location>
</feature>
<keyword evidence="1" id="KW-0812">Transmembrane</keyword>
<keyword evidence="1" id="KW-1133">Transmembrane helix</keyword>
<dbReference type="KEGG" id="ebm:SG0102_04920"/>
<protein>
    <recommendedName>
        <fullName evidence="4">Integral membrane protein</fullName>
    </recommendedName>
</protein>
<evidence type="ECO:0000313" key="2">
    <source>
        <dbReference type="EMBL" id="BBH25558.1"/>
    </source>
</evidence>
<dbReference type="AlphaFoldDB" id="A0A3G9JMW6"/>
<feature type="transmembrane region" description="Helical" evidence="1">
    <location>
        <begin position="191"/>
        <end position="212"/>
    </location>
</feature>
<dbReference type="InParanoid" id="A0A3G9JMW6"/>
<feature type="transmembrane region" description="Helical" evidence="1">
    <location>
        <begin position="20"/>
        <end position="37"/>
    </location>
</feature>
<dbReference type="EMBL" id="AP019309">
    <property type="protein sequence ID" value="BBH25558.1"/>
    <property type="molecule type" value="Genomic_DNA"/>
</dbReference>
<name>A0A3G9JMW6_9FIRM</name>
<dbReference type="Proteomes" id="UP000268059">
    <property type="component" value="Chromosome"/>
</dbReference>
<organism evidence="2 3">
    <name type="scientific">Intestinibaculum porci</name>
    <dbReference type="NCBI Taxonomy" id="2487118"/>
    <lineage>
        <taxon>Bacteria</taxon>
        <taxon>Bacillati</taxon>
        <taxon>Bacillota</taxon>
        <taxon>Erysipelotrichia</taxon>
        <taxon>Erysipelotrichales</taxon>
        <taxon>Erysipelotrichaceae</taxon>
        <taxon>Intestinibaculum</taxon>
    </lineage>
</organism>
<evidence type="ECO:0008006" key="4">
    <source>
        <dbReference type="Google" id="ProtNLM"/>
    </source>
</evidence>
<keyword evidence="1" id="KW-0472">Membrane</keyword>
<feature type="transmembrane region" description="Helical" evidence="1">
    <location>
        <begin position="49"/>
        <end position="67"/>
    </location>
</feature>